<evidence type="ECO:0000256" key="1">
    <source>
        <dbReference type="ARBA" id="ARBA00000707"/>
    </source>
</evidence>
<evidence type="ECO:0000256" key="4">
    <source>
        <dbReference type="ARBA" id="ARBA00022670"/>
    </source>
</evidence>
<dbReference type="Gene3D" id="3.90.70.10">
    <property type="entry name" value="Cysteine proteinases"/>
    <property type="match status" value="2"/>
</dbReference>
<dbReference type="Pfam" id="PF06337">
    <property type="entry name" value="DUSP"/>
    <property type="match status" value="1"/>
</dbReference>
<dbReference type="Gene3D" id="3.30.2230.10">
    <property type="entry name" value="DUSP-like"/>
    <property type="match status" value="1"/>
</dbReference>
<protein>
    <recommendedName>
        <fullName evidence="3">ubiquitinyl hydrolase 1</fullName>
        <ecNumber evidence="3">3.4.19.12</ecNumber>
    </recommendedName>
</protein>
<feature type="region of interest" description="Disordered" evidence="8">
    <location>
        <begin position="959"/>
        <end position="1013"/>
    </location>
</feature>
<dbReference type="PANTHER" id="PTHR21646">
    <property type="entry name" value="UBIQUITIN CARBOXYL-TERMINAL HYDROLASE"/>
    <property type="match status" value="1"/>
</dbReference>
<evidence type="ECO:0000256" key="8">
    <source>
        <dbReference type="SAM" id="MobiDB-lite"/>
    </source>
</evidence>
<gene>
    <name evidence="11" type="ORF">BDY17DRAFT_253006</name>
</gene>
<dbReference type="SUPFAM" id="SSF54001">
    <property type="entry name" value="Cysteine proteinases"/>
    <property type="match status" value="1"/>
</dbReference>
<name>A0A6A6PNY3_9PEZI</name>
<dbReference type="OrthoDB" id="952271at2759"/>
<keyword evidence="5" id="KW-0833">Ubl conjugation pathway</keyword>
<dbReference type="PROSITE" id="PS51283">
    <property type="entry name" value="DUSP"/>
    <property type="match status" value="1"/>
</dbReference>
<proteinExistence type="inferred from homology"/>
<dbReference type="InterPro" id="IPR035927">
    <property type="entry name" value="DUSP-like_sf"/>
</dbReference>
<sequence>MSDGNFTGTNNDTTEQRQGVKSGRTAGVRSASPAKRSAADMEGEQMPRGHDAMDTQESVRESVEDTTVMDTSTTNGGTNMTESNNAGLPTIDEQVETVMKLVQNQQLDEGTVGYAVSMKWLGRVMSRSTARTQDSTFSKEAQQGDIGPVDCADIVPDGAWEDPVLKGPEGKHFIPLKPGLTIGDDFQVLPEKAYGLIVGWYGNVQGQKPICRFVHNTAGEEATQQNMQYELYPPVITVRKIPQLRPETEDPPPASKKTSYAELRLKEERRSRGQLSPEDAVQLVSSQSERFNDFLKRSKEAAGIPRDHKVRIFRLLDASQVTVVGPTSQRNGVLSPPLSRSGSPRAARAPKSKLILDLETFNAMELGKDMEHIDAKDATNDSNYNGKSTMQVYSLFHDTIIALEEMIGGPAGGEFASDRKKEGGRLPIASRMLGSVPGSANPSGRTSPAPTGGGMMTRGRQRRDGRTQGTVGLNNLGNTCYMNSALQCIRSVEELAIYFLSGKYKSEINTNNPLGHNGVMAKRYAELLNSIYAENITTTISPNAFKKALGNIQPMFSGYGQQDSQEFLSFLVDALHEDLNRIQKKPYNENPDSDDKTVHDPEAIIKLGEIYRSNHKARNDSVAMDLFSGFYKNTMECPVCDKVSITFDPYSLLTVQLPIESTFQHNVTFVPYLGRPVNHSIDIDKNSTIKMLKEYIASKHHGVQADRLWMVEVYSHKVYKVFENTSTLGEMGIQPSDYIFAFELSAPPTNFPSPSERKMFYSSFPKADPLPDMDDPKADQFVVPVLSRQKTRSGFGWDWILHPMFIVVTREEAQNYDAILKKVLYAVSRLTSRRLLTEMGGEADESTDESASNVEMKDEASVAEETAHVSERSTSSEEEYVEVSLSKSAASSPSKQLLREDPAHKHNEDDRPVPSDYWSPNYPIPSDLRNSLFVLNYAQSAEGMHCSGMNCVKDKSERIMQDRVKPPVRRSSVQSSSSGEGSTTSTGSGTQANGAASEESDEDEMDKPDLTADRNESNSYFIKLGEGIVLDWYPEAVSALFGGQVEDADDNRGHFVSSPEGKDLPDYPDAQVEERKYRRESRKKHGITLEDCFVETGKREVLSEDNAWYCNRCKELRRATKTLEIWTIPDILVVHLKRFGGNRSFRDKIDVLVDYPIEGLDMTQRVGLKEDGKEYVYDLFAVDNHYGGLGGGHYTAVAKNFYDGQWYDYNDAHCNKLTDHKKSAAAYLLFYRRRSDQPLGGPMLQELVYEARNPSISSQHQPDNSTNGADASATGDESDSGEGRLGGPNGSTFPGSSSAAGAGVGS</sequence>
<dbReference type="Pfam" id="PF00443">
    <property type="entry name" value="UCH"/>
    <property type="match status" value="1"/>
</dbReference>
<dbReference type="SUPFAM" id="SSF143791">
    <property type="entry name" value="DUSP-like"/>
    <property type="match status" value="1"/>
</dbReference>
<dbReference type="Proteomes" id="UP000799767">
    <property type="component" value="Unassembled WGS sequence"/>
</dbReference>
<feature type="compositionally biased region" description="Basic and acidic residues" evidence="8">
    <location>
        <begin position="855"/>
        <end position="875"/>
    </location>
</feature>
<comment type="similarity">
    <text evidence="2">Belongs to the peptidase C19 family.</text>
</comment>
<feature type="compositionally biased region" description="Low complexity" evidence="8">
    <location>
        <begin position="334"/>
        <end position="349"/>
    </location>
</feature>
<accession>A0A6A6PNY3</accession>
<evidence type="ECO:0000313" key="12">
    <source>
        <dbReference type="Proteomes" id="UP000799767"/>
    </source>
</evidence>
<dbReference type="InterPro" id="IPR006615">
    <property type="entry name" value="Pept_C19_DUSP"/>
</dbReference>
<feature type="compositionally biased region" description="Low complexity" evidence="8">
    <location>
        <begin position="882"/>
        <end position="896"/>
    </location>
</feature>
<dbReference type="PROSITE" id="PS00972">
    <property type="entry name" value="USP_1"/>
    <property type="match status" value="1"/>
</dbReference>
<feature type="compositionally biased region" description="Low complexity" evidence="8">
    <location>
        <begin position="1"/>
        <end position="13"/>
    </location>
</feature>
<feature type="compositionally biased region" description="Low complexity" evidence="8">
    <location>
        <begin position="1295"/>
        <end position="1306"/>
    </location>
</feature>
<dbReference type="PANTHER" id="PTHR21646:SF24">
    <property type="entry name" value="UBIQUITIN CARBOXYL-TERMINAL HYDROLASE"/>
    <property type="match status" value="1"/>
</dbReference>
<evidence type="ECO:0000313" key="11">
    <source>
        <dbReference type="EMBL" id="KAF2481615.1"/>
    </source>
</evidence>
<reference evidence="11" key="1">
    <citation type="journal article" date="2020" name="Stud. Mycol.">
        <title>101 Dothideomycetes genomes: a test case for predicting lifestyles and emergence of pathogens.</title>
        <authorList>
            <person name="Haridas S."/>
            <person name="Albert R."/>
            <person name="Binder M."/>
            <person name="Bloem J."/>
            <person name="Labutti K."/>
            <person name="Salamov A."/>
            <person name="Andreopoulos B."/>
            <person name="Baker S."/>
            <person name="Barry K."/>
            <person name="Bills G."/>
            <person name="Bluhm B."/>
            <person name="Cannon C."/>
            <person name="Castanera R."/>
            <person name="Culley D."/>
            <person name="Daum C."/>
            <person name="Ezra D."/>
            <person name="Gonzalez J."/>
            <person name="Henrissat B."/>
            <person name="Kuo A."/>
            <person name="Liang C."/>
            <person name="Lipzen A."/>
            <person name="Lutzoni F."/>
            <person name="Magnuson J."/>
            <person name="Mondo S."/>
            <person name="Nolan M."/>
            <person name="Ohm R."/>
            <person name="Pangilinan J."/>
            <person name="Park H.-J."/>
            <person name="Ramirez L."/>
            <person name="Alfaro M."/>
            <person name="Sun H."/>
            <person name="Tritt A."/>
            <person name="Yoshinaga Y."/>
            <person name="Zwiers L.-H."/>
            <person name="Turgeon B."/>
            <person name="Goodwin S."/>
            <person name="Spatafora J."/>
            <person name="Crous P."/>
            <person name="Grigoriev I."/>
        </authorList>
    </citation>
    <scope>NUCLEOTIDE SEQUENCE</scope>
    <source>
        <strain evidence="11">CBS 113389</strain>
    </source>
</reference>
<feature type="region of interest" description="Disordered" evidence="8">
    <location>
        <begin position="243"/>
        <end position="262"/>
    </location>
</feature>
<dbReference type="PROSITE" id="PS00973">
    <property type="entry name" value="USP_2"/>
    <property type="match status" value="1"/>
</dbReference>
<dbReference type="InterPro" id="IPR028889">
    <property type="entry name" value="USP"/>
</dbReference>
<feature type="compositionally biased region" description="Polar residues" evidence="8">
    <location>
        <begin position="1254"/>
        <end position="1269"/>
    </location>
</feature>
<feature type="region of interest" description="Disordered" evidence="8">
    <location>
        <begin position="1254"/>
        <end position="1306"/>
    </location>
</feature>
<evidence type="ECO:0000256" key="3">
    <source>
        <dbReference type="ARBA" id="ARBA00012759"/>
    </source>
</evidence>
<evidence type="ECO:0000259" key="10">
    <source>
        <dbReference type="PROSITE" id="PS51283"/>
    </source>
</evidence>
<dbReference type="PROSITE" id="PS50235">
    <property type="entry name" value="USP_3"/>
    <property type="match status" value="1"/>
</dbReference>
<evidence type="ECO:0000256" key="7">
    <source>
        <dbReference type="ARBA" id="ARBA00022807"/>
    </source>
</evidence>
<dbReference type="SMART" id="SM00695">
    <property type="entry name" value="DUSP"/>
    <property type="match status" value="1"/>
</dbReference>
<feature type="compositionally biased region" description="Basic and acidic residues" evidence="8">
    <location>
        <begin position="45"/>
        <end position="63"/>
    </location>
</feature>
<evidence type="ECO:0000256" key="5">
    <source>
        <dbReference type="ARBA" id="ARBA00022786"/>
    </source>
</evidence>
<keyword evidence="12" id="KW-1185">Reference proteome</keyword>
<feature type="region of interest" description="Disordered" evidence="8">
    <location>
        <begin position="1"/>
        <end position="86"/>
    </location>
</feature>
<feature type="compositionally biased region" description="Low complexity" evidence="8">
    <location>
        <begin position="971"/>
        <end position="990"/>
    </location>
</feature>
<dbReference type="GO" id="GO:0016579">
    <property type="term" value="P:protein deubiquitination"/>
    <property type="evidence" value="ECO:0007669"/>
    <property type="project" value="InterPro"/>
</dbReference>
<dbReference type="InterPro" id="IPR001394">
    <property type="entry name" value="Peptidase_C19_UCH"/>
</dbReference>
<dbReference type="InterPro" id="IPR050185">
    <property type="entry name" value="Ub_carboxyl-term_hydrolase"/>
</dbReference>
<feature type="domain" description="DUSP" evidence="10">
    <location>
        <begin position="89"/>
        <end position="215"/>
    </location>
</feature>
<feature type="compositionally biased region" description="Basic and acidic residues" evidence="8">
    <location>
        <begin position="897"/>
        <end position="913"/>
    </location>
</feature>
<keyword evidence="4" id="KW-0645">Protease</keyword>
<feature type="region of interest" description="Disordered" evidence="8">
    <location>
        <begin position="327"/>
        <end position="350"/>
    </location>
</feature>
<feature type="region of interest" description="Disordered" evidence="8">
    <location>
        <begin position="431"/>
        <end position="470"/>
    </location>
</feature>
<comment type="catalytic activity">
    <reaction evidence="1">
        <text>Thiol-dependent hydrolysis of ester, thioester, amide, peptide and isopeptide bonds formed by the C-terminal Gly of ubiquitin (a 76-residue protein attached to proteins as an intracellular targeting signal).</text>
        <dbReference type="EC" id="3.4.19.12"/>
    </reaction>
</comment>
<dbReference type="EC" id="3.4.19.12" evidence="3"/>
<evidence type="ECO:0000259" key="9">
    <source>
        <dbReference type="PROSITE" id="PS50235"/>
    </source>
</evidence>
<evidence type="ECO:0000256" key="2">
    <source>
        <dbReference type="ARBA" id="ARBA00009085"/>
    </source>
</evidence>
<feature type="domain" description="USP" evidence="9">
    <location>
        <begin position="471"/>
        <end position="1234"/>
    </location>
</feature>
<dbReference type="InterPro" id="IPR038765">
    <property type="entry name" value="Papain-like_cys_pep_sf"/>
</dbReference>
<dbReference type="EMBL" id="MU001637">
    <property type="protein sequence ID" value="KAF2481615.1"/>
    <property type="molecule type" value="Genomic_DNA"/>
</dbReference>
<feature type="region of interest" description="Disordered" evidence="8">
    <location>
        <begin position="839"/>
        <end position="918"/>
    </location>
</feature>
<dbReference type="RefSeq" id="XP_033588185.1">
    <property type="nucleotide sequence ID" value="XM_033731305.1"/>
</dbReference>
<dbReference type="InterPro" id="IPR018200">
    <property type="entry name" value="USP_CS"/>
</dbReference>
<feature type="compositionally biased region" description="Polar residues" evidence="8">
    <location>
        <begin position="438"/>
        <end position="449"/>
    </location>
</feature>
<dbReference type="GO" id="GO:0004843">
    <property type="term" value="F:cysteine-type deubiquitinase activity"/>
    <property type="evidence" value="ECO:0007669"/>
    <property type="project" value="UniProtKB-EC"/>
</dbReference>
<keyword evidence="6" id="KW-0378">Hydrolase</keyword>
<dbReference type="GeneID" id="54472307"/>
<evidence type="ECO:0000256" key="6">
    <source>
        <dbReference type="ARBA" id="ARBA00022801"/>
    </source>
</evidence>
<organism evidence="11 12">
    <name type="scientific">Neohortaea acidophila</name>
    <dbReference type="NCBI Taxonomy" id="245834"/>
    <lineage>
        <taxon>Eukaryota</taxon>
        <taxon>Fungi</taxon>
        <taxon>Dikarya</taxon>
        <taxon>Ascomycota</taxon>
        <taxon>Pezizomycotina</taxon>
        <taxon>Dothideomycetes</taxon>
        <taxon>Dothideomycetidae</taxon>
        <taxon>Mycosphaerellales</taxon>
        <taxon>Teratosphaeriaceae</taxon>
        <taxon>Neohortaea</taxon>
    </lineage>
</organism>
<dbReference type="GO" id="GO:0006508">
    <property type="term" value="P:proteolysis"/>
    <property type="evidence" value="ECO:0007669"/>
    <property type="project" value="UniProtKB-KW"/>
</dbReference>
<feature type="non-terminal residue" evidence="11">
    <location>
        <position position="1306"/>
    </location>
</feature>
<keyword evidence="7" id="KW-0788">Thiol protease</keyword>
<feature type="compositionally biased region" description="Polar residues" evidence="8">
    <location>
        <begin position="68"/>
        <end position="86"/>
    </location>
</feature>